<dbReference type="RefSeq" id="WP_123558226.1">
    <property type="nucleotide sequence ID" value="NZ_JBEYIY010000006.1"/>
</dbReference>
<evidence type="ECO:0000313" key="4">
    <source>
        <dbReference type="Proteomes" id="UP000266906"/>
    </source>
</evidence>
<dbReference type="AlphaFoldDB" id="A0A3N4SIK8"/>
<evidence type="ECO:0000313" key="2">
    <source>
        <dbReference type="EMBL" id="ROR45969.1"/>
    </source>
</evidence>
<sequence length="126" mass="13082">MGQSLGSELDGRTVRALDGGDRLLLRLDDGLLLTVRNDFRLRHGTEVEHFYPALGLPPSGTLRHLADAVITTATVTPAGGLELTFDTGHLLAVAPDPAPGGPPHPWQLSSPTGPLHTGGPNGTATP</sequence>
<comment type="caution">
    <text evidence="3">The sequence shown here is derived from an EMBL/GenBank/DDBJ whole genome shotgun (WGS) entry which is preliminary data.</text>
</comment>
<feature type="region of interest" description="Disordered" evidence="1">
    <location>
        <begin position="94"/>
        <end position="126"/>
    </location>
</feature>
<dbReference type="OrthoDB" id="4240315at2"/>
<dbReference type="InterPro" id="IPR046179">
    <property type="entry name" value="DUF6188"/>
</dbReference>
<accession>A0A3N4SIK8</accession>
<proteinExistence type="predicted"/>
<accession>A0A8G1UQM0</accession>
<evidence type="ECO:0000313" key="3">
    <source>
        <dbReference type="EMBL" id="RPE36344.1"/>
    </source>
</evidence>
<organism evidence="3 4">
    <name type="scientific">Kitasatospora cineracea</name>
    <dbReference type="NCBI Taxonomy" id="88074"/>
    <lineage>
        <taxon>Bacteria</taxon>
        <taxon>Bacillati</taxon>
        <taxon>Actinomycetota</taxon>
        <taxon>Actinomycetes</taxon>
        <taxon>Kitasatosporales</taxon>
        <taxon>Streptomycetaceae</taxon>
        <taxon>Kitasatospora</taxon>
    </lineage>
</organism>
<dbReference type="Proteomes" id="UP000267408">
    <property type="component" value="Unassembled WGS sequence"/>
</dbReference>
<reference evidence="4 5" key="1">
    <citation type="submission" date="2018-11" db="EMBL/GenBank/DDBJ databases">
        <title>Sequencing the genomes of 1000 actinobacteria strains.</title>
        <authorList>
            <person name="Klenk H.-P."/>
        </authorList>
    </citation>
    <scope>NUCLEOTIDE SEQUENCE [LARGE SCALE GENOMIC DNA]</scope>
    <source>
        <strain evidence="2 5">DSM 44780</strain>
        <strain evidence="3 4">DSM 44781</strain>
    </source>
</reference>
<evidence type="ECO:0000256" key="1">
    <source>
        <dbReference type="SAM" id="MobiDB-lite"/>
    </source>
</evidence>
<gene>
    <name evidence="3" type="ORF">EDD38_4715</name>
    <name evidence="2" type="ORF">EDD39_4222</name>
</gene>
<evidence type="ECO:0000313" key="5">
    <source>
        <dbReference type="Proteomes" id="UP000267408"/>
    </source>
</evidence>
<dbReference type="EMBL" id="RJVJ01000001">
    <property type="protein sequence ID" value="ROR45969.1"/>
    <property type="molecule type" value="Genomic_DNA"/>
</dbReference>
<protein>
    <submittedName>
        <fullName evidence="3">Uncharacterized protein</fullName>
    </submittedName>
</protein>
<name>A0A3N4SIK8_9ACTN</name>
<dbReference type="EMBL" id="RKQG01000001">
    <property type="protein sequence ID" value="RPE36344.1"/>
    <property type="molecule type" value="Genomic_DNA"/>
</dbReference>
<dbReference type="Pfam" id="PF19686">
    <property type="entry name" value="DUF6188"/>
    <property type="match status" value="1"/>
</dbReference>
<feature type="compositionally biased region" description="Pro residues" evidence="1">
    <location>
        <begin position="96"/>
        <end position="105"/>
    </location>
</feature>
<keyword evidence="4" id="KW-1185">Reference proteome</keyword>
<dbReference type="Proteomes" id="UP000266906">
    <property type="component" value="Unassembled WGS sequence"/>
</dbReference>